<feature type="signal peptide" evidence="2">
    <location>
        <begin position="1"/>
        <end position="29"/>
    </location>
</feature>
<dbReference type="InterPro" id="IPR039555">
    <property type="entry name" value="TraF/TrbB"/>
</dbReference>
<dbReference type="EMBL" id="JANSLM010000008">
    <property type="protein sequence ID" value="MDT8840308.1"/>
    <property type="molecule type" value="Genomic_DNA"/>
</dbReference>
<evidence type="ECO:0000256" key="1">
    <source>
        <dbReference type="SAM" id="MobiDB-lite"/>
    </source>
</evidence>
<feature type="region of interest" description="Disordered" evidence="1">
    <location>
        <begin position="52"/>
        <end position="77"/>
    </location>
</feature>
<evidence type="ECO:0000313" key="4">
    <source>
        <dbReference type="Proteomes" id="UP001246473"/>
    </source>
</evidence>
<name>A0AAP5QAT2_9BURK</name>
<protein>
    <submittedName>
        <fullName evidence="3">Conjugal transfer protein TraF</fullName>
    </submittedName>
</protein>
<proteinExistence type="predicted"/>
<dbReference type="RefSeq" id="WP_315697175.1">
    <property type="nucleotide sequence ID" value="NZ_JANSLM010000008.1"/>
</dbReference>
<dbReference type="Pfam" id="PF13728">
    <property type="entry name" value="TraF"/>
    <property type="match status" value="1"/>
</dbReference>
<dbReference type="InterPro" id="IPR036249">
    <property type="entry name" value="Thioredoxin-like_sf"/>
</dbReference>
<gene>
    <name evidence="3" type="ORF">ParKJ_23055</name>
</gene>
<dbReference type="AlphaFoldDB" id="A0AAP5QAT2"/>
<evidence type="ECO:0000256" key="2">
    <source>
        <dbReference type="SAM" id="SignalP"/>
    </source>
</evidence>
<keyword evidence="2" id="KW-0732">Signal</keyword>
<accession>A0AAP5QAT2</accession>
<evidence type="ECO:0000313" key="3">
    <source>
        <dbReference type="EMBL" id="MDT8840308.1"/>
    </source>
</evidence>
<feature type="compositionally biased region" description="Low complexity" evidence="1">
    <location>
        <begin position="52"/>
        <end position="75"/>
    </location>
</feature>
<reference evidence="3" key="1">
    <citation type="submission" date="2022-08" db="EMBL/GenBank/DDBJ databases">
        <authorList>
            <person name="Kim S.-J."/>
        </authorList>
    </citation>
    <scope>NUCLEOTIDE SEQUENCE</scope>
    <source>
        <strain evidence="3">KJ</strain>
    </source>
</reference>
<organism evidence="3 4">
    <name type="scientific">Paraburkholderia fungorum</name>
    <dbReference type="NCBI Taxonomy" id="134537"/>
    <lineage>
        <taxon>Bacteria</taxon>
        <taxon>Pseudomonadati</taxon>
        <taxon>Pseudomonadota</taxon>
        <taxon>Betaproteobacteria</taxon>
        <taxon>Burkholderiales</taxon>
        <taxon>Burkholderiaceae</taxon>
        <taxon>Paraburkholderia</taxon>
    </lineage>
</organism>
<sequence length="340" mass="36948">MPSSRACRNLAYAVLLAAAAGLGSPDVHADGFYEGKGQGWYFYDDGRTSPVSTVSASEPAPASSAQVAAPPAAASNQAKPEPFSVEWLRQKIKILQLNSMNHPTVENLEAFMWAQRMMLDMSQNFADVGSKVAADDPYLNEAVRFPTAAAARSNALWQVDRARDEILKNLSARAGLWFFFDSRCAFCAQELPVVKGIAERYHFPLQLISEDGAPLQGIARAAMVVDRGHGTFKAFELKLTPAVVLVVPPSTVMVVAHGAMAQDELQRKIVEAAIDGQLVPHDLMDIAQLEKRGIVSPGDIERMRAQAAAADTDDPQQLVKLMRDAVGRHMPDLTQNSLDH</sequence>
<feature type="chain" id="PRO_5042862455" evidence="2">
    <location>
        <begin position="30"/>
        <end position="340"/>
    </location>
</feature>
<comment type="caution">
    <text evidence="3">The sequence shown here is derived from an EMBL/GenBank/DDBJ whole genome shotgun (WGS) entry which is preliminary data.</text>
</comment>
<dbReference type="Proteomes" id="UP001246473">
    <property type="component" value="Unassembled WGS sequence"/>
</dbReference>
<dbReference type="SUPFAM" id="SSF52833">
    <property type="entry name" value="Thioredoxin-like"/>
    <property type="match status" value="1"/>
</dbReference>